<name>A0A3P5YGH2_BRACM</name>
<keyword evidence="1" id="KW-0812">Transmembrane</keyword>
<organism evidence="3">
    <name type="scientific">Brassica campestris</name>
    <name type="common">Field mustard</name>
    <dbReference type="NCBI Taxonomy" id="3711"/>
    <lineage>
        <taxon>Eukaryota</taxon>
        <taxon>Viridiplantae</taxon>
        <taxon>Streptophyta</taxon>
        <taxon>Embryophyta</taxon>
        <taxon>Tracheophyta</taxon>
        <taxon>Spermatophyta</taxon>
        <taxon>Magnoliopsida</taxon>
        <taxon>eudicotyledons</taxon>
        <taxon>Gunneridae</taxon>
        <taxon>Pentapetalae</taxon>
        <taxon>rosids</taxon>
        <taxon>malvids</taxon>
        <taxon>Brassicales</taxon>
        <taxon>Brassicaceae</taxon>
        <taxon>Brassiceae</taxon>
        <taxon>Brassica</taxon>
    </lineage>
</organism>
<accession>A0A3P5YGH2</accession>
<reference evidence="3" key="1">
    <citation type="submission" date="2018-11" db="EMBL/GenBank/DDBJ databases">
        <authorList>
            <consortium name="Genoscope - CEA"/>
            <person name="William W."/>
        </authorList>
    </citation>
    <scope>NUCLEOTIDE SEQUENCE</scope>
</reference>
<proteinExistence type="predicted"/>
<gene>
    <name evidence="3" type="ORF">BRAA06T25327Z</name>
    <name evidence="2" type="ORF">BRAPAZ1V2_A06P23870.2</name>
</gene>
<dbReference type="EMBL" id="LS974622">
    <property type="protein sequence ID" value="CAG7870147.1"/>
    <property type="molecule type" value="Genomic_DNA"/>
</dbReference>
<evidence type="ECO:0000313" key="2">
    <source>
        <dbReference type="EMBL" id="CAG7870147.1"/>
    </source>
</evidence>
<feature type="transmembrane region" description="Helical" evidence="1">
    <location>
        <begin position="12"/>
        <end position="33"/>
    </location>
</feature>
<keyword evidence="1" id="KW-0472">Membrane</keyword>
<keyword evidence="1" id="KW-1133">Transmembrane helix</keyword>
<sequence>MFLSCLFDSIVSPVFCCINFVIVIVINSLGSVIEEIIATRLVP</sequence>
<evidence type="ECO:0000256" key="1">
    <source>
        <dbReference type="SAM" id="Phobius"/>
    </source>
</evidence>
<protein>
    <submittedName>
        <fullName evidence="2">Uncharacterized protein</fullName>
    </submittedName>
</protein>
<dbReference type="Proteomes" id="UP000694005">
    <property type="component" value="Chromosome A06"/>
</dbReference>
<evidence type="ECO:0000313" key="3">
    <source>
        <dbReference type="EMBL" id="VDC66787.1"/>
    </source>
</evidence>
<dbReference type="AlphaFoldDB" id="A0A3P5YGH2"/>
<dbReference type="EMBL" id="LR031569">
    <property type="protein sequence ID" value="VDC66787.1"/>
    <property type="molecule type" value="Genomic_DNA"/>
</dbReference>
<dbReference type="Gramene" id="A06p23870.2_BraZ1">
    <property type="protein sequence ID" value="A06p23870.2_BraZ1.CDS.1"/>
    <property type="gene ID" value="A06g23870.2_BraZ1"/>
</dbReference>